<dbReference type="EMBL" id="NVSR01000037">
    <property type="protein sequence ID" value="PCI28276.1"/>
    <property type="molecule type" value="Genomic_DNA"/>
</dbReference>
<name>A0A2A4T3T0_9DELT</name>
<evidence type="ECO:0000313" key="15">
    <source>
        <dbReference type="EMBL" id="PCI28276.1"/>
    </source>
</evidence>
<evidence type="ECO:0000256" key="10">
    <source>
        <dbReference type="ARBA" id="ARBA00023172"/>
    </source>
</evidence>
<comment type="cofactor">
    <cofactor evidence="13">
        <name>Mg(2+)</name>
        <dbReference type="ChEBI" id="CHEBI:18420"/>
    </cofactor>
    <text evidence="13">Binds 2 Mg(2+) ion per subunit.</text>
</comment>
<keyword evidence="9 13" id="KW-0238">DNA-binding</keyword>
<keyword evidence="5 13" id="KW-0255">Endonuclease</keyword>
<dbReference type="GO" id="GO:0008821">
    <property type="term" value="F:crossover junction DNA endonuclease activity"/>
    <property type="evidence" value="ECO:0007669"/>
    <property type="project" value="UniProtKB-UniRule"/>
</dbReference>
<organism evidence="15 16">
    <name type="scientific">SAR324 cluster bacterium</name>
    <dbReference type="NCBI Taxonomy" id="2024889"/>
    <lineage>
        <taxon>Bacteria</taxon>
        <taxon>Deltaproteobacteria</taxon>
        <taxon>SAR324 cluster</taxon>
    </lineage>
</organism>
<dbReference type="GO" id="GO:0003677">
    <property type="term" value="F:DNA binding"/>
    <property type="evidence" value="ECO:0007669"/>
    <property type="project" value="UniProtKB-KW"/>
</dbReference>
<comment type="catalytic activity">
    <reaction evidence="12 13">
        <text>Endonucleolytic cleavage at a junction such as a reciprocal single-stranded crossover between two homologous DNA duplexes (Holliday junction).</text>
        <dbReference type="EC" id="3.1.21.10"/>
    </reaction>
</comment>
<evidence type="ECO:0000256" key="6">
    <source>
        <dbReference type="ARBA" id="ARBA00022763"/>
    </source>
</evidence>
<keyword evidence="8 13" id="KW-0460">Magnesium</keyword>
<gene>
    <name evidence="13" type="primary">ruvC</name>
    <name evidence="15" type="ORF">COB67_06770</name>
</gene>
<dbReference type="Pfam" id="PF02075">
    <property type="entry name" value="RuvC"/>
    <property type="match status" value="1"/>
</dbReference>
<feature type="active site" evidence="13">
    <location>
        <position position="70"/>
    </location>
</feature>
<evidence type="ECO:0000256" key="2">
    <source>
        <dbReference type="ARBA" id="ARBA00022490"/>
    </source>
</evidence>
<dbReference type="Gene3D" id="3.30.420.10">
    <property type="entry name" value="Ribonuclease H-like superfamily/Ribonuclease H"/>
    <property type="match status" value="1"/>
</dbReference>
<feature type="active site" evidence="13">
    <location>
        <position position="10"/>
    </location>
</feature>
<dbReference type="AlphaFoldDB" id="A0A2A4T3T0"/>
<evidence type="ECO:0000313" key="16">
    <source>
        <dbReference type="Proteomes" id="UP000218113"/>
    </source>
</evidence>
<comment type="subcellular location">
    <subcellularLocation>
        <location evidence="13">Cytoplasm</location>
    </subcellularLocation>
</comment>
<dbReference type="GO" id="GO:0005737">
    <property type="term" value="C:cytoplasm"/>
    <property type="evidence" value="ECO:0007669"/>
    <property type="project" value="UniProtKB-SubCell"/>
</dbReference>
<evidence type="ECO:0000256" key="11">
    <source>
        <dbReference type="ARBA" id="ARBA00023204"/>
    </source>
</evidence>
<dbReference type="CDD" id="cd16962">
    <property type="entry name" value="RuvC"/>
    <property type="match status" value="1"/>
</dbReference>
<dbReference type="InterPro" id="IPR020563">
    <property type="entry name" value="X-over_junc_endoDNase_Mg_BS"/>
</dbReference>
<evidence type="ECO:0000256" key="1">
    <source>
        <dbReference type="ARBA" id="ARBA00009518"/>
    </source>
</evidence>
<dbReference type="InterPro" id="IPR036397">
    <property type="entry name" value="RNaseH_sf"/>
</dbReference>
<comment type="caution">
    <text evidence="15">The sequence shown here is derived from an EMBL/GenBank/DDBJ whole genome shotgun (WGS) entry which is preliminary data.</text>
</comment>
<dbReference type="FunFam" id="3.30.420.10:FF:000002">
    <property type="entry name" value="Crossover junction endodeoxyribonuclease RuvC"/>
    <property type="match status" value="1"/>
</dbReference>
<dbReference type="InterPro" id="IPR012337">
    <property type="entry name" value="RNaseH-like_sf"/>
</dbReference>
<dbReference type="PANTHER" id="PTHR30194">
    <property type="entry name" value="CROSSOVER JUNCTION ENDODEOXYRIBONUCLEASE RUVC"/>
    <property type="match status" value="1"/>
</dbReference>
<evidence type="ECO:0000256" key="7">
    <source>
        <dbReference type="ARBA" id="ARBA00022801"/>
    </source>
</evidence>
<dbReference type="InterPro" id="IPR002176">
    <property type="entry name" value="X-over_junc_endoDNase_RuvC"/>
</dbReference>
<evidence type="ECO:0000256" key="12">
    <source>
        <dbReference type="ARBA" id="ARBA00029354"/>
    </source>
</evidence>
<evidence type="ECO:0000256" key="5">
    <source>
        <dbReference type="ARBA" id="ARBA00022759"/>
    </source>
</evidence>
<dbReference type="HAMAP" id="MF_00034">
    <property type="entry name" value="RuvC"/>
    <property type="match status" value="1"/>
</dbReference>
<dbReference type="GO" id="GO:0006281">
    <property type="term" value="P:DNA repair"/>
    <property type="evidence" value="ECO:0007669"/>
    <property type="project" value="UniProtKB-UniRule"/>
</dbReference>
<sequence length="169" mass="18479">MKTTRIVGIDPGSRYTGIGIIDRSGNQLKRVFSTRIVAVKAKTLPDKLEIIYTGLRQILQTYQPDSASIEKIFHSVNPHSSLILGHARGVAMLALTQQEIQIHEYAPTAVKSAVVGAGRASKDQVAAMVQVLLNMDRSYQMTEDESDALAIAICHANTFQFSAVNQPSR</sequence>
<feature type="binding site" evidence="13">
    <location>
        <position position="10"/>
    </location>
    <ligand>
        <name>Mg(2+)</name>
        <dbReference type="ChEBI" id="CHEBI:18420"/>
        <label>1</label>
    </ligand>
</feature>
<dbReference type="SUPFAM" id="SSF53098">
    <property type="entry name" value="Ribonuclease H-like"/>
    <property type="match status" value="1"/>
</dbReference>
<dbReference type="NCBIfam" id="TIGR00228">
    <property type="entry name" value="ruvC"/>
    <property type="match status" value="1"/>
</dbReference>
<keyword evidence="7 13" id="KW-0378">Hydrolase</keyword>
<keyword evidence="4 13" id="KW-0479">Metal-binding</keyword>
<dbReference type="GO" id="GO:0000287">
    <property type="term" value="F:magnesium ion binding"/>
    <property type="evidence" value="ECO:0007669"/>
    <property type="project" value="UniProtKB-UniRule"/>
</dbReference>
<feature type="active site" evidence="13">
    <location>
        <position position="144"/>
    </location>
</feature>
<evidence type="ECO:0000256" key="8">
    <source>
        <dbReference type="ARBA" id="ARBA00022842"/>
    </source>
</evidence>
<dbReference type="PROSITE" id="PS01321">
    <property type="entry name" value="RUVC"/>
    <property type="match status" value="1"/>
</dbReference>
<keyword evidence="3 13" id="KW-0540">Nuclease</keyword>
<dbReference type="Proteomes" id="UP000218113">
    <property type="component" value="Unassembled WGS sequence"/>
</dbReference>
<comment type="function">
    <text evidence="13">The RuvA-RuvB-RuvC complex processes Holliday junction (HJ) DNA during genetic recombination and DNA repair. Endonuclease that resolves HJ intermediates. Cleaves cruciform DNA by making single-stranded nicks across the HJ at symmetrical positions within the homologous arms, yielding a 5'-phosphate and a 3'-hydroxyl group; requires a central core of homology in the junction. The consensus cleavage sequence is 5'-(A/T)TT(C/G)-3'. Cleavage occurs on the 3'-side of the TT dinucleotide at the point of strand exchange. HJ branch migration catalyzed by RuvA-RuvB allows RuvC to scan DNA until it finds its consensus sequence, where it cleaves and resolves the cruciform DNA.</text>
</comment>
<proteinExistence type="inferred from homology"/>
<keyword evidence="10 13" id="KW-0233">DNA recombination</keyword>
<comment type="similarity">
    <text evidence="1 13">Belongs to the RuvC family.</text>
</comment>
<feature type="binding site" evidence="13">
    <location>
        <position position="144"/>
    </location>
    <ligand>
        <name>Mg(2+)</name>
        <dbReference type="ChEBI" id="CHEBI:18420"/>
        <label>1</label>
    </ligand>
</feature>
<dbReference type="GO" id="GO:0048476">
    <property type="term" value="C:Holliday junction resolvase complex"/>
    <property type="evidence" value="ECO:0007669"/>
    <property type="project" value="UniProtKB-UniRule"/>
</dbReference>
<comment type="subunit">
    <text evidence="13">Homodimer which binds Holliday junction (HJ) DNA. The HJ becomes 2-fold symmetrical on binding to RuvC with unstacked arms; it has a different conformation from HJ DNA in complex with RuvA. In the full resolvosome a probable DNA-RuvA(4)-RuvB(12)-RuvC(2) complex forms which resolves the HJ.</text>
</comment>
<evidence type="ECO:0000256" key="4">
    <source>
        <dbReference type="ARBA" id="ARBA00022723"/>
    </source>
</evidence>
<evidence type="ECO:0000256" key="9">
    <source>
        <dbReference type="ARBA" id="ARBA00023125"/>
    </source>
</evidence>
<evidence type="ECO:0000256" key="14">
    <source>
        <dbReference type="NCBIfam" id="TIGR00228"/>
    </source>
</evidence>
<dbReference type="PANTHER" id="PTHR30194:SF3">
    <property type="entry name" value="CROSSOVER JUNCTION ENDODEOXYRIBONUCLEASE RUVC"/>
    <property type="match status" value="1"/>
</dbReference>
<evidence type="ECO:0000256" key="3">
    <source>
        <dbReference type="ARBA" id="ARBA00022722"/>
    </source>
</evidence>
<reference evidence="16" key="1">
    <citation type="submission" date="2017-08" db="EMBL/GenBank/DDBJ databases">
        <title>A dynamic microbial community with high functional redundancy inhabits the cold, oxic subseafloor aquifer.</title>
        <authorList>
            <person name="Tully B.J."/>
            <person name="Wheat C.G."/>
            <person name="Glazer B.T."/>
            <person name="Huber J.A."/>
        </authorList>
    </citation>
    <scope>NUCLEOTIDE SEQUENCE [LARGE SCALE GENOMIC DNA]</scope>
</reference>
<keyword evidence="2 13" id="KW-0963">Cytoplasm</keyword>
<evidence type="ECO:0000256" key="13">
    <source>
        <dbReference type="HAMAP-Rule" id="MF_00034"/>
    </source>
</evidence>
<protein>
    <recommendedName>
        <fullName evidence="13 14">Crossover junction endodeoxyribonuclease RuvC</fullName>
        <ecNumber evidence="13 14">3.1.21.10</ecNumber>
    </recommendedName>
    <alternativeName>
        <fullName evidence="13">Holliday junction nuclease RuvC</fullName>
    </alternativeName>
    <alternativeName>
        <fullName evidence="13">Holliday junction resolvase RuvC</fullName>
    </alternativeName>
</protein>
<dbReference type="PRINTS" id="PR00696">
    <property type="entry name" value="RSOLVASERUVC"/>
</dbReference>
<feature type="binding site" evidence="13">
    <location>
        <position position="70"/>
    </location>
    <ligand>
        <name>Mg(2+)</name>
        <dbReference type="ChEBI" id="CHEBI:18420"/>
        <label>2</label>
    </ligand>
</feature>
<keyword evidence="11 13" id="KW-0234">DNA repair</keyword>
<accession>A0A2A4T3T0</accession>
<dbReference type="GO" id="GO:0006310">
    <property type="term" value="P:DNA recombination"/>
    <property type="evidence" value="ECO:0007669"/>
    <property type="project" value="UniProtKB-UniRule"/>
</dbReference>
<keyword evidence="6 13" id="KW-0227">DNA damage</keyword>
<dbReference type="EC" id="3.1.21.10" evidence="13 14"/>